<dbReference type="eggNOG" id="COG2049">
    <property type="taxonomic scope" value="Bacteria"/>
</dbReference>
<dbReference type="GO" id="GO:0016787">
    <property type="term" value="F:hydrolase activity"/>
    <property type="evidence" value="ECO:0007669"/>
    <property type="project" value="UniProtKB-KW"/>
</dbReference>
<dbReference type="Gene3D" id="2.40.100.10">
    <property type="entry name" value="Cyclophilin-like"/>
    <property type="match status" value="1"/>
</dbReference>
<dbReference type="KEGG" id="aalg:AREALGSMS7_04172"/>
<evidence type="ECO:0000313" key="6">
    <source>
        <dbReference type="Proteomes" id="UP000204551"/>
    </source>
</evidence>
<feature type="domain" description="Carboxyltransferase" evidence="4">
    <location>
        <begin position="6"/>
        <end position="208"/>
    </location>
</feature>
<dbReference type="SUPFAM" id="SSF50891">
    <property type="entry name" value="Cyclophilin-like"/>
    <property type="match status" value="1"/>
</dbReference>
<evidence type="ECO:0000256" key="1">
    <source>
        <dbReference type="ARBA" id="ARBA00022741"/>
    </source>
</evidence>
<evidence type="ECO:0000259" key="4">
    <source>
        <dbReference type="SMART" id="SM00796"/>
    </source>
</evidence>
<dbReference type="AlphaFoldDB" id="A0A221V1V3"/>
<dbReference type="NCBIfam" id="TIGR00370">
    <property type="entry name" value="5-oxoprolinase subunit PxpB"/>
    <property type="match status" value="1"/>
</dbReference>
<dbReference type="GO" id="GO:0016301">
    <property type="term" value="F:kinase activity"/>
    <property type="evidence" value="ECO:0007669"/>
    <property type="project" value="UniProtKB-KW"/>
</dbReference>
<keyword evidence="5" id="KW-0808">Transferase</keyword>
<keyword evidence="5" id="KW-0418">Kinase</keyword>
<reference evidence="5 6" key="1">
    <citation type="submission" date="2017-07" db="EMBL/GenBank/DDBJ databases">
        <title>Genome Sequence of Arenibacter algicola Strain SMS7 Isolated from a culture of the Diatom Skeletonema marinoi.</title>
        <authorList>
            <person name="Topel M."/>
            <person name="Pinder M.I.M."/>
            <person name="Johansson O.N."/>
            <person name="Kourtchenko O."/>
            <person name="Godhe A."/>
            <person name="Clarke A.K."/>
        </authorList>
    </citation>
    <scope>NUCLEOTIDE SEQUENCE [LARGE SCALE GENOMIC DNA]</scope>
    <source>
        <strain evidence="5 6">SMS7</strain>
    </source>
</reference>
<proteinExistence type="predicted"/>
<dbReference type="InterPro" id="IPR003833">
    <property type="entry name" value="CT_C_D"/>
</dbReference>
<gene>
    <name evidence="5" type="primary">kipI</name>
    <name evidence="5" type="ORF">AREALGSMS7_04172</name>
</gene>
<dbReference type="RefSeq" id="WP_093979820.1">
    <property type="nucleotide sequence ID" value="NZ_CP022515.1"/>
</dbReference>
<sequence>MSSFKISVRQFGVHAILVEWPNRVEESILDEILQFIQYLKKNQLDEKEWEFIPAYNSLTLICKDTVLDFDYLKPKIKEWYAIKGKIEPATRYLWRLPVCYDLEFGLDLEEISVELGLSVERITELHSKSIYTVYGIGFLPGFMYLGGVPEVLEVPRKSTPRPKVLKGSVGLAAKQTGIYPQDSPGGWNIIGKCPVPMFDVKKENPCFVQVGDKIQFYPISMAEYQLHKIEGEVGIYNLEKKVLDA</sequence>
<keyword evidence="1" id="KW-0547">Nucleotide-binding</keyword>
<protein>
    <submittedName>
        <fullName evidence="5">Kinase A inhibitor</fullName>
    </submittedName>
</protein>
<dbReference type="EMBL" id="CP022515">
    <property type="protein sequence ID" value="ASO07574.1"/>
    <property type="molecule type" value="Genomic_DNA"/>
</dbReference>
<keyword evidence="3" id="KW-0067">ATP-binding</keyword>
<evidence type="ECO:0000313" key="5">
    <source>
        <dbReference type="EMBL" id="ASO07574.1"/>
    </source>
</evidence>
<dbReference type="Pfam" id="PF02682">
    <property type="entry name" value="CT_C_D"/>
    <property type="match status" value="1"/>
</dbReference>
<keyword evidence="2" id="KW-0378">Hydrolase</keyword>
<dbReference type="GO" id="GO:0005524">
    <property type="term" value="F:ATP binding"/>
    <property type="evidence" value="ECO:0007669"/>
    <property type="project" value="UniProtKB-KW"/>
</dbReference>
<organism evidence="5 6">
    <name type="scientific">Arenibacter algicola</name>
    <dbReference type="NCBI Taxonomy" id="616991"/>
    <lineage>
        <taxon>Bacteria</taxon>
        <taxon>Pseudomonadati</taxon>
        <taxon>Bacteroidota</taxon>
        <taxon>Flavobacteriia</taxon>
        <taxon>Flavobacteriales</taxon>
        <taxon>Flavobacteriaceae</taxon>
        <taxon>Arenibacter</taxon>
    </lineage>
</organism>
<dbReference type="SUPFAM" id="SSF160467">
    <property type="entry name" value="PH0987 N-terminal domain-like"/>
    <property type="match status" value="1"/>
</dbReference>
<evidence type="ECO:0000256" key="3">
    <source>
        <dbReference type="ARBA" id="ARBA00022840"/>
    </source>
</evidence>
<dbReference type="STRING" id="616991.GCA_000733925_02360"/>
<dbReference type="PANTHER" id="PTHR34698">
    <property type="entry name" value="5-OXOPROLINASE SUBUNIT B"/>
    <property type="match status" value="1"/>
</dbReference>
<name>A0A221V1V3_9FLAO</name>
<dbReference type="Proteomes" id="UP000204551">
    <property type="component" value="Chromosome"/>
</dbReference>
<accession>A0A221V1V3</accession>
<evidence type="ECO:0000256" key="2">
    <source>
        <dbReference type="ARBA" id="ARBA00022801"/>
    </source>
</evidence>
<dbReference type="InterPro" id="IPR010016">
    <property type="entry name" value="PxpB"/>
</dbReference>
<dbReference type="PANTHER" id="PTHR34698:SF2">
    <property type="entry name" value="5-OXOPROLINASE SUBUNIT B"/>
    <property type="match status" value="1"/>
</dbReference>
<dbReference type="SMART" id="SM00796">
    <property type="entry name" value="AHS1"/>
    <property type="match status" value="1"/>
</dbReference>
<dbReference type="InterPro" id="IPR029000">
    <property type="entry name" value="Cyclophilin-like_dom_sf"/>
</dbReference>
<dbReference type="Gene3D" id="3.30.1360.40">
    <property type="match status" value="1"/>
</dbReference>